<evidence type="ECO:0000313" key="9">
    <source>
        <dbReference type="Proteomes" id="UP000054266"/>
    </source>
</evidence>
<evidence type="ECO:0000313" key="8">
    <source>
        <dbReference type="EMBL" id="KIW67351.1"/>
    </source>
</evidence>
<evidence type="ECO:0000256" key="1">
    <source>
        <dbReference type="ARBA" id="ARBA00004141"/>
    </source>
</evidence>
<keyword evidence="2" id="KW-0813">Transport</keyword>
<feature type="transmembrane region" description="Helical" evidence="6">
    <location>
        <begin position="418"/>
        <end position="436"/>
    </location>
</feature>
<feature type="transmembrane region" description="Helical" evidence="6">
    <location>
        <begin position="103"/>
        <end position="122"/>
    </location>
</feature>
<dbReference type="InterPro" id="IPR036259">
    <property type="entry name" value="MFS_trans_sf"/>
</dbReference>
<dbReference type="Proteomes" id="UP000054266">
    <property type="component" value="Unassembled WGS sequence"/>
</dbReference>
<keyword evidence="5 6" id="KW-0472">Membrane</keyword>
<dbReference type="GO" id="GO:0022857">
    <property type="term" value="F:transmembrane transporter activity"/>
    <property type="evidence" value="ECO:0007669"/>
    <property type="project" value="InterPro"/>
</dbReference>
<feature type="domain" description="Major facilitator superfamily (MFS) profile" evidence="7">
    <location>
        <begin position="63"/>
        <end position="480"/>
    </location>
</feature>
<dbReference type="Pfam" id="PF07690">
    <property type="entry name" value="MFS_1"/>
    <property type="match status" value="1"/>
</dbReference>
<name>A0A0D2CQD3_9EURO</name>
<accession>A0A0D2CQD3</accession>
<proteinExistence type="predicted"/>
<evidence type="ECO:0000256" key="2">
    <source>
        <dbReference type="ARBA" id="ARBA00022448"/>
    </source>
</evidence>
<feature type="transmembrane region" description="Helical" evidence="6">
    <location>
        <begin position="223"/>
        <end position="245"/>
    </location>
</feature>
<keyword evidence="3 6" id="KW-0812">Transmembrane</keyword>
<feature type="transmembrane region" description="Helical" evidence="6">
    <location>
        <begin position="361"/>
        <end position="379"/>
    </location>
</feature>
<gene>
    <name evidence="8" type="ORF">PV04_06612</name>
</gene>
<feature type="transmembrane region" description="Helical" evidence="6">
    <location>
        <begin position="385"/>
        <end position="406"/>
    </location>
</feature>
<dbReference type="PANTHER" id="PTHR43791:SF92">
    <property type="entry name" value="AGL026WP"/>
    <property type="match status" value="1"/>
</dbReference>
<feature type="transmembrane region" description="Helical" evidence="6">
    <location>
        <begin position="296"/>
        <end position="315"/>
    </location>
</feature>
<dbReference type="GO" id="GO:0016020">
    <property type="term" value="C:membrane"/>
    <property type="evidence" value="ECO:0007669"/>
    <property type="project" value="UniProtKB-SubCell"/>
</dbReference>
<comment type="subcellular location">
    <subcellularLocation>
        <location evidence="1">Membrane</location>
        <topology evidence="1">Multi-pass membrane protein</topology>
    </subcellularLocation>
</comment>
<feature type="transmembrane region" description="Helical" evidence="6">
    <location>
        <begin position="448"/>
        <end position="473"/>
    </location>
</feature>
<dbReference type="FunFam" id="1.20.1250.20:FF:000057">
    <property type="entry name" value="MFS general substrate transporter"/>
    <property type="match status" value="1"/>
</dbReference>
<dbReference type="SUPFAM" id="SSF103473">
    <property type="entry name" value="MFS general substrate transporter"/>
    <property type="match status" value="1"/>
</dbReference>
<feature type="transmembrane region" description="Helical" evidence="6">
    <location>
        <begin position="154"/>
        <end position="178"/>
    </location>
</feature>
<dbReference type="PANTHER" id="PTHR43791">
    <property type="entry name" value="PERMEASE-RELATED"/>
    <property type="match status" value="1"/>
</dbReference>
<feature type="transmembrane region" description="Helical" evidence="6">
    <location>
        <begin position="190"/>
        <end position="211"/>
    </location>
</feature>
<dbReference type="InterPro" id="IPR020846">
    <property type="entry name" value="MFS_dom"/>
</dbReference>
<dbReference type="EMBL" id="KN846959">
    <property type="protein sequence ID" value="KIW67351.1"/>
    <property type="molecule type" value="Genomic_DNA"/>
</dbReference>
<reference evidence="8 9" key="1">
    <citation type="submission" date="2015-01" db="EMBL/GenBank/DDBJ databases">
        <title>The Genome Sequence of Capronia semiimmersa CBS27337.</title>
        <authorList>
            <consortium name="The Broad Institute Genomics Platform"/>
            <person name="Cuomo C."/>
            <person name="de Hoog S."/>
            <person name="Gorbushina A."/>
            <person name="Stielow B."/>
            <person name="Teixiera M."/>
            <person name="Abouelleil A."/>
            <person name="Chapman S.B."/>
            <person name="Priest M."/>
            <person name="Young S.K."/>
            <person name="Wortman J."/>
            <person name="Nusbaum C."/>
            <person name="Birren B."/>
        </authorList>
    </citation>
    <scope>NUCLEOTIDE SEQUENCE [LARGE SCALE GENOMIC DNA]</scope>
    <source>
        <strain evidence="8 9">CBS 27337</strain>
    </source>
</reference>
<keyword evidence="4 6" id="KW-1133">Transmembrane helix</keyword>
<dbReference type="AlphaFoldDB" id="A0A0D2CQD3"/>
<sequence>MSHTKSPEVIMLEHQLDVEDLKKPTELLAITDRIPLPAEIAHLTREEQERLERNVVRKMDYRLMPIVVLMFWLNILDRNSIANAKIAGLTEDLNMTNSEYNTVLMIFYVGYILTQLPSNAILPLVRPSWYLPLVTCAWGLVSMSQGFLHNFRSIMAVRFFIGVVEGPFLPGLIFLLSCWYKKEELGKRIAFLYAGNILSSCFGGLIAAGIIGGMDDVAGYASWRWLFIIEGAATVVVGICAIPLFPDYPRNTRWLSTEEQLFAEWRLSNEVAGIVDEDESGVWWGVGQALRDPMTYLFTFMQMMLTTGQSITYFLPSVMKTLGKSNVVTLLLTAPPYAVAFMGSVAVAFSSAHFNERCLHIAVPLVSSLIGNIMAMTVPGFGLRYFSIFLMLFGVYSVYNVNFAWVSSSIPRPRAKRAASLAIVNLMSAGVTHLYTSYLFPDGDKPRYYMGGSVLTVAIFLCGATAVAIRFYLVRLNRKIDRMGGHAESAVHAASGGTLTQKAFKFTL</sequence>
<evidence type="ECO:0000256" key="6">
    <source>
        <dbReference type="SAM" id="Phobius"/>
    </source>
</evidence>
<evidence type="ECO:0000256" key="4">
    <source>
        <dbReference type="ARBA" id="ARBA00022989"/>
    </source>
</evidence>
<evidence type="ECO:0000256" key="3">
    <source>
        <dbReference type="ARBA" id="ARBA00022692"/>
    </source>
</evidence>
<dbReference type="PROSITE" id="PS50850">
    <property type="entry name" value="MFS"/>
    <property type="match status" value="1"/>
</dbReference>
<evidence type="ECO:0000259" key="7">
    <source>
        <dbReference type="PROSITE" id="PS50850"/>
    </source>
</evidence>
<dbReference type="Gene3D" id="1.20.1250.20">
    <property type="entry name" value="MFS general substrate transporter like domains"/>
    <property type="match status" value="1"/>
</dbReference>
<organism evidence="8 9">
    <name type="scientific">Phialophora macrospora</name>
    <dbReference type="NCBI Taxonomy" id="1851006"/>
    <lineage>
        <taxon>Eukaryota</taxon>
        <taxon>Fungi</taxon>
        <taxon>Dikarya</taxon>
        <taxon>Ascomycota</taxon>
        <taxon>Pezizomycotina</taxon>
        <taxon>Eurotiomycetes</taxon>
        <taxon>Chaetothyriomycetidae</taxon>
        <taxon>Chaetothyriales</taxon>
        <taxon>Herpotrichiellaceae</taxon>
        <taxon>Phialophora</taxon>
    </lineage>
</organism>
<feature type="transmembrane region" description="Helical" evidence="6">
    <location>
        <begin position="327"/>
        <end position="349"/>
    </location>
</feature>
<dbReference type="HOGENOM" id="CLU_001265_0_6_1"/>
<dbReference type="FunFam" id="1.20.1250.20:FF:000013">
    <property type="entry name" value="MFS general substrate transporter"/>
    <property type="match status" value="1"/>
</dbReference>
<dbReference type="InterPro" id="IPR011701">
    <property type="entry name" value="MFS"/>
</dbReference>
<protein>
    <recommendedName>
        <fullName evidence="7">Major facilitator superfamily (MFS) profile domain-containing protein</fullName>
    </recommendedName>
</protein>
<evidence type="ECO:0000256" key="5">
    <source>
        <dbReference type="ARBA" id="ARBA00023136"/>
    </source>
</evidence>
<keyword evidence="9" id="KW-1185">Reference proteome</keyword>